<accession>A0A9D6L832</accession>
<reference evidence="3" key="1">
    <citation type="submission" date="2020-07" db="EMBL/GenBank/DDBJ databases">
        <title>Huge and variable diversity of episymbiotic CPR bacteria and DPANN archaea in groundwater ecosystems.</title>
        <authorList>
            <person name="He C.Y."/>
            <person name="Keren R."/>
            <person name="Whittaker M."/>
            <person name="Farag I.F."/>
            <person name="Doudna J."/>
            <person name="Cate J.H.D."/>
            <person name="Banfield J.F."/>
        </authorList>
    </citation>
    <scope>NUCLEOTIDE SEQUENCE</scope>
    <source>
        <strain evidence="3">NC_groundwater_928_Pr1_S-0.2um_72_17</strain>
    </source>
</reference>
<evidence type="ECO:0008006" key="5">
    <source>
        <dbReference type="Google" id="ProtNLM"/>
    </source>
</evidence>
<feature type="region of interest" description="Disordered" evidence="1">
    <location>
        <begin position="270"/>
        <end position="294"/>
    </location>
</feature>
<feature type="chain" id="PRO_5039258801" description="DUF3108 domain-containing protein" evidence="2">
    <location>
        <begin position="21"/>
        <end position="294"/>
    </location>
</feature>
<dbReference type="AlphaFoldDB" id="A0A9D6L832"/>
<organism evidence="3 4">
    <name type="scientific">Eiseniibacteriota bacterium</name>
    <dbReference type="NCBI Taxonomy" id="2212470"/>
    <lineage>
        <taxon>Bacteria</taxon>
        <taxon>Candidatus Eiseniibacteriota</taxon>
    </lineage>
</organism>
<name>A0A9D6L832_UNCEI</name>
<evidence type="ECO:0000313" key="4">
    <source>
        <dbReference type="Proteomes" id="UP000807850"/>
    </source>
</evidence>
<keyword evidence="2" id="KW-0732">Signal</keyword>
<dbReference type="Proteomes" id="UP000807850">
    <property type="component" value="Unassembled WGS sequence"/>
</dbReference>
<comment type="caution">
    <text evidence="3">The sequence shown here is derived from an EMBL/GenBank/DDBJ whole genome shotgun (WGS) entry which is preliminary data.</text>
</comment>
<evidence type="ECO:0000313" key="3">
    <source>
        <dbReference type="EMBL" id="MBI3539355.1"/>
    </source>
</evidence>
<protein>
    <recommendedName>
        <fullName evidence="5">DUF3108 domain-containing protein</fullName>
    </recommendedName>
</protein>
<sequence>MRRALLVLLALALLPSGARAYKPSGPVDAVGMLDYRQGPRFKVGDWVRYHTKGESAQGFKTDYTVTILIAGEERWWGEDCFWVETQTVYGSGHPEVAASLLSYSVFEDSLPSRHFQRYIRKFTEGEDEHGMLIQQPFMRAPSELTHRGYGEYEPPRTYDTLGVEKIDVAKASFKGLRVRETYHEAVTKQYGDTTVYFELTEKHDSWTSKEIPITGLLRIDQDNTQRRRAWMIGESKDAPLQIVERSTGSTVFEAMGSRMRSIHLPAAVLRPLREQPSQERKPAAPPTRRGGSSG</sequence>
<proteinExistence type="predicted"/>
<dbReference type="EMBL" id="JACQAY010000109">
    <property type="protein sequence ID" value="MBI3539355.1"/>
    <property type="molecule type" value="Genomic_DNA"/>
</dbReference>
<feature type="signal peptide" evidence="2">
    <location>
        <begin position="1"/>
        <end position="20"/>
    </location>
</feature>
<feature type="compositionally biased region" description="Basic and acidic residues" evidence="1">
    <location>
        <begin position="271"/>
        <end position="282"/>
    </location>
</feature>
<evidence type="ECO:0000256" key="1">
    <source>
        <dbReference type="SAM" id="MobiDB-lite"/>
    </source>
</evidence>
<evidence type="ECO:0000256" key="2">
    <source>
        <dbReference type="SAM" id="SignalP"/>
    </source>
</evidence>
<gene>
    <name evidence="3" type="ORF">HY076_03680</name>
</gene>